<protein>
    <submittedName>
        <fullName evidence="2">Uncharacterized protein</fullName>
    </submittedName>
</protein>
<name>A0AAV4CCT7_9GAST</name>
<gene>
    <name evidence="2" type="ORF">PoB_005550200</name>
</gene>
<proteinExistence type="predicted"/>
<feature type="compositionally biased region" description="Basic and acidic residues" evidence="1">
    <location>
        <begin position="69"/>
        <end position="79"/>
    </location>
</feature>
<evidence type="ECO:0000256" key="1">
    <source>
        <dbReference type="SAM" id="MobiDB-lite"/>
    </source>
</evidence>
<feature type="region of interest" description="Disordered" evidence="1">
    <location>
        <begin position="69"/>
        <end position="94"/>
    </location>
</feature>
<dbReference type="Proteomes" id="UP000735302">
    <property type="component" value="Unassembled WGS sequence"/>
</dbReference>
<accession>A0AAV4CCT7</accession>
<organism evidence="2 3">
    <name type="scientific">Plakobranchus ocellatus</name>
    <dbReference type="NCBI Taxonomy" id="259542"/>
    <lineage>
        <taxon>Eukaryota</taxon>
        <taxon>Metazoa</taxon>
        <taxon>Spiralia</taxon>
        <taxon>Lophotrochozoa</taxon>
        <taxon>Mollusca</taxon>
        <taxon>Gastropoda</taxon>
        <taxon>Heterobranchia</taxon>
        <taxon>Euthyneura</taxon>
        <taxon>Panpulmonata</taxon>
        <taxon>Sacoglossa</taxon>
        <taxon>Placobranchoidea</taxon>
        <taxon>Plakobranchidae</taxon>
        <taxon>Plakobranchus</taxon>
    </lineage>
</organism>
<keyword evidence="3" id="KW-1185">Reference proteome</keyword>
<comment type="caution">
    <text evidence="2">The sequence shown here is derived from an EMBL/GenBank/DDBJ whole genome shotgun (WGS) entry which is preliminary data.</text>
</comment>
<dbReference type="AlphaFoldDB" id="A0AAV4CCT7"/>
<reference evidence="2 3" key="1">
    <citation type="journal article" date="2021" name="Elife">
        <title>Chloroplast acquisition without the gene transfer in kleptoplastic sea slugs, Plakobranchus ocellatus.</title>
        <authorList>
            <person name="Maeda T."/>
            <person name="Takahashi S."/>
            <person name="Yoshida T."/>
            <person name="Shimamura S."/>
            <person name="Takaki Y."/>
            <person name="Nagai Y."/>
            <person name="Toyoda A."/>
            <person name="Suzuki Y."/>
            <person name="Arimoto A."/>
            <person name="Ishii H."/>
            <person name="Satoh N."/>
            <person name="Nishiyama T."/>
            <person name="Hasebe M."/>
            <person name="Maruyama T."/>
            <person name="Minagawa J."/>
            <person name="Obokata J."/>
            <person name="Shigenobu S."/>
        </authorList>
    </citation>
    <scope>NUCLEOTIDE SEQUENCE [LARGE SCALE GENOMIC DNA]</scope>
</reference>
<feature type="compositionally biased region" description="Polar residues" evidence="1">
    <location>
        <begin position="83"/>
        <end position="94"/>
    </location>
</feature>
<sequence length="94" mass="10367">MFQIPAQERCRQENVLADAAPNQGLAWLPEKLCLSAIWRIRGQTSSRETSTSIKIGGISRAIMAAQRLERNDITSDQGKESTLPHNSQNSGLCN</sequence>
<evidence type="ECO:0000313" key="2">
    <source>
        <dbReference type="EMBL" id="GFO28997.1"/>
    </source>
</evidence>
<evidence type="ECO:0000313" key="3">
    <source>
        <dbReference type="Proteomes" id="UP000735302"/>
    </source>
</evidence>
<dbReference type="EMBL" id="BLXT01006100">
    <property type="protein sequence ID" value="GFO28997.1"/>
    <property type="molecule type" value="Genomic_DNA"/>
</dbReference>